<evidence type="ECO:0000256" key="3">
    <source>
        <dbReference type="ARBA" id="ARBA00022553"/>
    </source>
</evidence>
<dbReference type="AlphaFoldDB" id="A0A941D0Z8"/>
<keyword evidence="5" id="KW-0547">Nucleotide-binding</keyword>
<dbReference type="Pfam" id="PF13188">
    <property type="entry name" value="PAS_8"/>
    <property type="match status" value="1"/>
</dbReference>
<name>A0A941D0Z8_9CAUL</name>
<evidence type="ECO:0000256" key="2">
    <source>
        <dbReference type="ARBA" id="ARBA00012438"/>
    </source>
</evidence>
<evidence type="ECO:0000256" key="7">
    <source>
        <dbReference type="ARBA" id="ARBA00022840"/>
    </source>
</evidence>
<dbReference type="PANTHER" id="PTHR43065">
    <property type="entry name" value="SENSOR HISTIDINE KINASE"/>
    <property type="match status" value="1"/>
</dbReference>
<evidence type="ECO:0000256" key="6">
    <source>
        <dbReference type="ARBA" id="ARBA00022777"/>
    </source>
</evidence>
<proteinExistence type="predicted"/>
<dbReference type="InterPro" id="IPR005467">
    <property type="entry name" value="His_kinase_dom"/>
</dbReference>
<dbReference type="PRINTS" id="PR00344">
    <property type="entry name" value="BCTRLSENSOR"/>
</dbReference>
<dbReference type="SUPFAM" id="SSF47384">
    <property type="entry name" value="Homodimeric domain of signal transducing histidine kinase"/>
    <property type="match status" value="1"/>
</dbReference>
<comment type="caution">
    <text evidence="10">The sequence shown here is derived from an EMBL/GenBank/DDBJ whole genome shotgun (WGS) entry which is preliminary data.</text>
</comment>
<organism evidence="10 11">
    <name type="scientific">Phenylobacterium glaciei</name>
    <dbReference type="NCBI Taxonomy" id="2803784"/>
    <lineage>
        <taxon>Bacteria</taxon>
        <taxon>Pseudomonadati</taxon>
        <taxon>Pseudomonadota</taxon>
        <taxon>Alphaproteobacteria</taxon>
        <taxon>Caulobacterales</taxon>
        <taxon>Caulobacteraceae</taxon>
        <taxon>Phenylobacterium</taxon>
    </lineage>
</organism>
<dbReference type="PANTHER" id="PTHR43065:SF10">
    <property type="entry name" value="PEROXIDE STRESS-ACTIVATED HISTIDINE KINASE MAK3"/>
    <property type="match status" value="1"/>
</dbReference>
<keyword evidence="6" id="KW-0418">Kinase</keyword>
<dbReference type="EC" id="2.7.13.3" evidence="2"/>
<dbReference type="RefSeq" id="WP_215340509.1">
    <property type="nucleotide sequence ID" value="NZ_JAGSGD010000001.1"/>
</dbReference>
<dbReference type="EMBL" id="JAGSGD010000001">
    <property type="protein sequence ID" value="MBR7619932.1"/>
    <property type="molecule type" value="Genomic_DNA"/>
</dbReference>
<dbReference type="Gene3D" id="1.10.287.130">
    <property type="match status" value="1"/>
</dbReference>
<dbReference type="Pfam" id="PF02518">
    <property type="entry name" value="HATPase_c"/>
    <property type="match status" value="1"/>
</dbReference>
<evidence type="ECO:0000256" key="8">
    <source>
        <dbReference type="ARBA" id="ARBA00023012"/>
    </source>
</evidence>
<dbReference type="Pfam" id="PF00512">
    <property type="entry name" value="HisKA"/>
    <property type="match status" value="1"/>
</dbReference>
<keyword evidence="11" id="KW-1185">Reference proteome</keyword>
<dbReference type="InterPro" id="IPR000014">
    <property type="entry name" value="PAS"/>
</dbReference>
<dbReference type="CDD" id="cd00082">
    <property type="entry name" value="HisKA"/>
    <property type="match status" value="1"/>
</dbReference>
<gene>
    <name evidence="10" type="ORF">JKL49_11080</name>
</gene>
<dbReference type="SUPFAM" id="SSF55874">
    <property type="entry name" value="ATPase domain of HSP90 chaperone/DNA topoisomerase II/histidine kinase"/>
    <property type="match status" value="1"/>
</dbReference>
<evidence type="ECO:0000256" key="4">
    <source>
        <dbReference type="ARBA" id="ARBA00022679"/>
    </source>
</evidence>
<dbReference type="Proteomes" id="UP000622580">
    <property type="component" value="Unassembled WGS sequence"/>
</dbReference>
<accession>A0A941D0Z8</accession>
<dbReference type="SMART" id="SM00388">
    <property type="entry name" value="HisKA"/>
    <property type="match status" value="1"/>
</dbReference>
<evidence type="ECO:0000313" key="11">
    <source>
        <dbReference type="Proteomes" id="UP000622580"/>
    </source>
</evidence>
<keyword evidence="3" id="KW-0597">Phosphoprotein</keyword>
<dbReference type="SMART" id="SM00387">
    <property type="entry name" value="HATPase_c"/>
    <property type="match status" value="1"/>
</dbReference>
<dbReference type="InterPro" id="IPR003594">
    <property type="entry name" value="HATPase_dom"/>
</dbReference>
<sequence>MNSRTRAANSGVNLDVLKAAAFDLSPEPALVVNADGALVAVNEAAEALFGQGLSLLTRGRFGAALPEGSALVSLLNRALEEDAPVRERGVEISLFGHPSFEADGAAAPLGDGSVLLTLHVKGGALGGERTGAEAAGLRTIVGLGRMLAHEIKNPLMGIRGAAQLLKAGAKAEDTPLAQLIVDETDRVRRLVDRMEAFSDDALPVCTPINIHQVLDRVRALAVNGFADGLLMKDLYDPSLPLTYGDEDQLIQIFLNLVKNASEAAHSRGDNRGEVTIHTAYRHGVRVRAAKGQALRGAPLEIRIQDNGPGIPAHLRESLFQPFVTTKVNGAGLGLALVSKLVSGHGGLIDFESEPGRTTFRVLLPIASEEDISA</sequence>
<protein>
    <recommendedName>
        <fullName evidence="2">histidine kinase</fullName>
        <ecNumber evidence="2">2.7.13.3</ecNumber>
    </recommendedName>
</protein>
<reference evidence="10" key="1">
    <citation type="submission" date="2021-04" db="EMBL/GenBank/DDBJ databases">
        <title>Draft genome assembly of strain Phenylobacterium sp. 20VBR1 using MiniION and Illumina platforms.</title>
        <authorList>
            <person name="Thomas F.A."/>
            <person name="Krishnan K.P."/>
            <person name="Sinha R.K."/>
        </authorList>
    </citation>
    <scope>NUCLEOTIDE SEQUENCE</scope>
    <source>
        <strain evidence="10">20VBR1</strain>
    </source>
</reference>
<dbReference type="InterPro" id="IPR036097">
    <property type="entry name" value="HisK_dim/P_sf"/>
</dbReference>
<feature type="domain" description="Histidine kinase" evidence="9">
    <location>
        <begin position="146"/>
        <end position="367"/>
    </location>
</feature>
<evidence type="ECO:0000313" key="10">
    <source>
        <dbReference type="EMBL" id="MBR7619932.1"/>
    </source>
</evidence>
<keyword evidence="8" id="KW-0902">Two-component regulatory system</keyword>
<dbReference type="GO" id="GO:0000155">
    <property type="term" value="F:phosphorelay sensor kinase activity"/>
    <property type="evidence" value="ECO:0007669"/>
    <property type="project" value="InterPro"/>
</dbReference>
<dbReference type="Gene3D" id="3.30.450.20">
    <property type="entry name" value="PAS domain"/>
    <property type="match status" value="1"/>
</dbReference>
<dbReference type="InterPro" id="IPR003661">
    <property type="entry name" value="HisK_dim/P_dom"/>
</dbReference>
<evidence type="ECO:0000256" key="5">
    <source>
        <dbReference type="ARBA" id="ARBA00022741"/>
    </source>
</evidence>
<dbReference type="InterPro" id="IPR036890">
    <property type="entry name" value="HATPase_C_sf"/>
</dbReference>
<comment type="catalytic activity">
    <reaction evidence="1">
        <text>ATP + protein L-histidine = ADP + protein N-phospho-L-histidine.</text>
        <dbReference type="EC" id="2.7.13.3"/>
    </reaction>
</comment>
<evidence type="ECO:0000259" key="9">
    <source>
        <dbReference type="PROSITE" id="PS50109"/>
    </source>
</evidence>
<evidence type="ECO:0000256" key="1">
    <source>
        <dbReference type="ARBA" id="ARBA00000085"/>
    </source>
</evidence>
<dbReference type="InterPro" id="IPR004358">
    <property type="entry name" value="Sig_transdc_His_kin-like_C"/>
</dbReference>
<dbReference type="Gene3D" id="3.30.565.10">
    <property type="entry name" value="Histidine kinase-like ATPase, C-terminal domain"/>
    <property type="match status" value="1"/>
</dbReference>
<dbReference type="PROSITE" id="PS50109">
    <property type="entry name" value="HIS_KIN"/>
    <property type="match status" value="1"/>
</dbReference>
<keyword evidence="4" id="KW-0808">Transferase</keyword>
<dbReference type="GO" id="GO:0005524">
    <property type="term" value="F:ATP binding"/>
    <property type="evidence" value="ECO:0007669"/>
    <property type="project" value="UniProtKB-KW"/>
</dbReference>
<keyword evidence="7" id="KW-0067">ATP-binding</keyword>